<keyword evidence="2" id="KW-1277">Toxin-antitoxin system</keyword>
<dbReference type="GO" id="GO:0006402">
    <property type="term" value="P:mRNA catabolic process"/>
    <property type="evidence" value="ECO:0007669"/>
    <property type="project" value="TreeGrafter"/>
</dbReference>
<keyword evidence="4" id="KW-1185">Reference proteome</keyword>
<gene>
    <name evidence="3" type="ORF">BIGA_0098</name>
</gene>
<evidence type="ECO:0000313" key="3">
    <source>
        <dbReference type="EMBL" id="KFI61580.1"/>
    </source>
</evidence>
<comment type="caution">
    <text evidence="3">The sequence shown here is derived from an EMBL/GenBank/DDBJ whole genome shotgun (WGS) entry which is preliminary data.</text>
</comment>
<dbReference type="AlphaFoldDB" id="A0A087AS30"/>
<reference evidence="3 4" key="1">
    <citation type="submission" date="2014-03" db="EMBL/GenBank/DDBJ databases">
        <title>Genomics of Bifidobacteria.</title>
        <authorList>
            <person name="Ventura M."/>
            <person name="Milani C."/>
            <person name="Lugli G.A."/>
        </authorList>
    </citation>
    <scope>NUCLEOTIDE SEQUENCE [LARGE SCALE GENOMIC DNA]</scope>
    <source>
        <strain evidence="3 4">LMG 11586</strain>
    </source>
</reference>
<comment type="similarity">
    <text evidence="1">Belongs to the PemK/MazF family.</text>
</comment>
<dbReference type="GO" id="GO:0003677">
    <property type="term" value="F:DNA binding"/>
    <property type="evidence" value="ECO:0007669"/>
    <property type="project" value="InterPro"/>
</dbReference>
<dbReference type="RefSeq" id="WP_033505593.1">
    <property type="nucleotide sequence ID" value="NZ_JGYX01000001.1"/>
</dbReference>
<dbReference type="PANTHER" id="PTHR33988:SF3">
    <property type="entry name" value="ENDORIBONUCLEASE TOXIN CHPB-RELATED"/>
    <property type="match status" value="1"/>
</dbReference>
<sequence>MIAHFAQGDIIRVNFDPAAGHEQIKRRYAVVVSNAAFNRICNLTMVCPITSTDNGYPLHVDLQEPTTLLGTSAITGFVQIEQLKSLDLHARHAQYCGTVSDAIRTRLTELILACVM</sequence>
<name>A0A087AS30_9BIFI</name>
<organism evidence="3 4">
    <name type="scientific">Bifidobacterium pullorum subsp. gallinarum</name>
    <dbReference type="NCBI Taxonomy" id="78344"/>
    <lineage>
        <taxon>Bacteria</taxon>
        <taxon>Bacillati</taxon>
        <taxon>Actinomycetota</taxon>
        <taxon>Actinomycetes</taxon>
        <taxon>Bifidobacteriales</taxon>
        <taxon>Bifidobacteriaceae</taxon>
        <taxon>Bifidobacterium</taxon>
    </lineage>
</organism>
<dbReference type="GO" id="GO:0016075">
    <property type="term" value="P:rRNA catabolic process"/>
    <property type="evidence" value="ECO:0007669"/>
    <property type="project" value="TreeGrafter"/>
</dbReference>
<dbReference type="Proteomes" id="UP000029046">
    <property type="component" value="Unassembled WGS sequence"/>
</dbReference>
<dbReference type="InterPro" id="IPR011067">
    <property type="entry name" value="Plasmid_toxin/cell-grow_inhib"/>
</dbReference>
<dbReference type="eggNOG" id="COG2337">
    <property type="taxonomic scope" value="Bacteria"/>
</dbReference>
<dbReference type="InterPro" id="IPR003477">
    <property type="entry name" value="PemK-like"/>
</dbReference>
<protein>
    <submittedName>
        <fullName evidence="3">Transcriptional modulator of MazE/toxin MazF component</fullName>
    </submittedName>
</protein>
<dbReference type="Gene3D" id="2.30.30.110">
    <property type="match status" value="1"/>
</dbReference>
<dbReference type="PANTHER" id="PTHR33988">
    <property type="entry name" value="ENDORIBONUCLEASE MAZF-RELATED"/>
    <property type="match status" value="1"/>
</dbReference>
<dbReference type="Pfam" id="PF02452">
    <property type="entry name" value="PemK_toxin"/>
    <property type="match status" value="1"/>
</dbReference>
<accession>A0A087AS30</accession>
<evidence type="ECO:0000256" key="2">
    <source>
        <dbReference type="ARBA" id="ARBA00022649"/>
    </source>
</evidence>
<proteinExistence type="inferred from homology"/>
<dbReference type="SUPFAM" id="SSF50118">
    <property type="entry name" value="Cell growth inhibitor/plasmid maintenance toxic component"/>
    <property type="match status" value="1"/>
</dbReference>
<evidence type="ECO:0000313" key="4">
    <source>
        <dbReference type="Proteomes" id="UP000029046"/>
    </source>
</evidence>
<dbReference type="EMBL" id="JGYX01000001">
    <property type="protein sequence ID" value="KFI61580.1"/>
    <property type="molecule type" value="Genomic_DNA"/>
</dbReference>
<dbReference type="OrthoDB" id="9808744at2"/>
<evidence type="ECO:0000256" key="1">
    <source>
        <dbReference type="ARBA" id="ARBA00007521"/>
    </source>
</evidence>
<dbReference type="GO" id="GO:0004521">
    <property type="term" value="F:RNA endonuclease activity"/>
    <property type="evidence" value="ECO:0007669"/>
    <property type="project" value="TreeGrafter"/>
</dbReference>